<dbReference type="EMBL" id="JASTZU010000028">
    <property type="protein sequence ID" value="MDL4840464.1"/>
    <property type="molecule type" value="Genomic_DNA"/>
</dbReference>
<comment type="caution">
    <text evidence="1">The sequence shown here is derived from an EMBL/GenBank/DDBJ whole genome shotgun (WGS) entry which is preliminary data.</text>
</comment>
<reference evidence="1 2" key="1">
    <citation type="submission" date="2023-06" db="EMBL/GenBank/DDBJ databases">
        <title>Aquibacillus rhizosphaerae LR5S19.</title>
        <authorList>
            <person name="Sun J.-Q."/>
        </authorList>
    </citation>
    <scope>NUCLEOTIDE SEQUENCE [LARGE SCALE GENOMIC DNA]</scope>
    <source>
        <strain evidence="1 2">LR5S19</strain>
    </source>
</reference>
<protein>
    <submittedName>
        <fullName evidence="1">Uncharacterized protein</fullName>
    </submittedName>
</protein>
<evidence type="ECO:0000313" key="2">
    <source>
        <dbReference type="Proteomes" id="UP001235343"/>
    </source>
</evidence>
<organism evidence="1 2">
    <name type="scientific">Aquibacillus rhizosphaerae</name>
    <dbReference type="NCBI Taxonomy" id="3051431"/>
    <lineage>
        <taxon>Bacteria</taxon>
        <taxon>Bacillati</taxon>
        <taxon>Bacillota</taxon>
        <taxon>Bacilli</taxon>
        <taxon>Bacillales</taxon>
        <taxon>Bacillaceae</taxon>
        <taxon>Aquibacillus</taxon>
    </lineage>
</organism>
<name>A0ABT7L3M2_9BACI</name>
<gene>
    <name evidence="1" type="ORF">QQS35_08405</name>
</gene>
<feature type="non-terminal residue" evidence="1">
    <location>
        <position position="1"/>
    </location>
</feature>
<evidence type="ECO:0000313" key="1">
    <source>
        <dbReference type="EMBL" id="MDL4840464.1"/>
    </source>
</evidence>
<accession>A0ABT7L3M2</accession>
<keyword evidence="2" id="KW-1185">Reference proteome</keyword>
<dbReference type="RefSeq" id="WP_285931515.1">
    <property type="nucleotide sequence ID" value="NZ_JASTZU010000028.1"/>
</dbReference>
<sequence>SSLNLEIDVIYIYWTIFTRKKEKFTERRKNATLLGEEQLPKTPQGTLCVTEEAKVLPPGKGVFFRSARLTTHLKKNARRLR</sequence>
<dbReference type="Proteomes" id="UP001235343">
    <property type="component" value="Unassembled WGS sequence"/>
</dbReference>
<proteinExistence type="predicted"/>